<evidence type="ECO:0008006" key="2">
    <source>
        <dbReference type="Google" id="ProtNLM"/>
    </source>
</evidence>
<dbReference type="InterPro" id="IPR038673">
    <property type="entry name" value="OprB_sf"/>
</dbReference>
<proteinExistence type="predicted"/>
<evidence type="ECO:0000313" key="1">
    <source>
        <dbReference type="EMBL" id="GAI51633.1"/>
    </source>
</evidence>
<protein>
    <recommendedName>
        <fullName evidence="2">Porin</fullName>
    </recommendedName>
</protein>
<gene>
    <name evidence="1" type="ORF">S06H3_62832</name>
</gene>
<comment type="caution">
    <text evidence="1">The sequence shown here is derived from an EMBL/GenBank/DDBJ whole genome shotgun (WGS) entry which is preliminary data.</text>
</comment>
<name>X1P711_9ZZZZ</name>
<dbReference type="GO" id="GO:0008643">
    <property type="term" value="P:carbohydrate transport"/>
    <property type="evidence" value="ECO:0007669"/>
    <property type="project" value="InterPro"/>
</dbReference>
<accession>X1P711</accession>
<dbReference type="GO" id="GO:0015288">
    <property type="term" value="F:porin activity"/>
    <property type="evidence" value="ECO:0007669"/>
    <property type="project" value="InterPro"/>
</dbReference>
<dbReference type="GO" id="GO:0016020">
    <property type="term" value="C:membrane"/>
    <property type="evidence" value="ECO:0007669"/>
    <property type="project" value="InterPro"/>
</dbReference>
<organism evidence="1">
    <name type="scientific">marine sediment metagenome</name>
    <dbReference type="NCBI Taxonomy" id="412755"/>
    <lineage>
        <taxon>unclassified sequences</taxon>
        <taxon>metagenomes</taxon>
        <taxon>ecological metagenomes</taxon>
    </lineage>
</organism>
<reference evidence="1" key="1">
    <citation type="journal article" date="2014" name="Front. Microbiol.">
        <title>High frequency of phylogenetically diverse reductive dehalogenase-homologous genes in deep subseafloor sedimentary metagenomes.</title>
        <authorList>
            <person name="Kawai M."/>
            <person name="Futagami T."/>
            <person name="Toyoda A."/>
            <person name="Takaki Y."/>
            <person name="Nishi S."/>
            <person name="Hori S."/>
            <person name="Arai W."/>
            <person name="Tsubouchi T."/>
            <person name="Morono Y."/>
            <person name="Uchiyama I."/>
            <person name="Ito T."/>
            <person name="Fujiyama A."/>
            <person name="Inagaki F."/>
            <person name="Takami H."/>
        </authorList>
    </citation>
    <scope>NUCLEOTIDE SEQUENCE</scope>
    <source>
        <strain evidence="1">Expedition CK06-06</strain>
    </source>
</reference>
<dbReference type="EMBL" id="BARV01041532">
    <property type="protein sequence ID" value="GAI51633.1"/>
    <property type="molecule type" value="Genomic_DNA"/>
</dbReference>
<sequence>MARDAGHTAYGESVIETYYSCQITPWMHLTPSVQYVWYPGAERTNKDAVIVSLRLQFSF</sequence>
<dbReference type="AlphaFoldDB" id="X1P711"/>
<dbReference type="InterPro" id="IPR007049">
    <property type="entry name" value="Carb-sel_porin_OprB"/>
</dbReference>
<dbReference type="Gene3D" id="2.40.160.180">
    <property type="entry name" value="Carbohydrate-selective porin OprB"/>
    <property type="match status" value="1"/>
</dbReference>
<dbReference type="Pfam" id="PF04966">
    <property type="entry name" value="OprB"/>
    <property type="match status" value="1"/>
</dbReference>